<keyword evidence="1" id="KW-0560">Oxidoreductase</keyword>
<sequence length="84" mass="9476">MANDQTSIGSNTELEIHTEQAFSRLRPHFLSLACLRGDDSAFTYILPIQSILDNLTETEIELLKQPLWYTGVDLSKAMYADLCP</sequence>
<dbReference type="GO" id="GO:0016491">
    <property type="term" value="F:oxidoreductase activity"/>
    <property type="evidence" value="ECO:0007669"/>
    <property type="project" value="UniProtKB-KW"/>
</dbReference>
<proteinExistence type="predicted"/>
<organism evidence="2">
    <name type="scientific">viral metagenome</name>
    <dbReference type="NCBI Taxonomy" id="1070528"/>
    <lineage>
        <taxon>unclassified sequences</taxon>
        <taxon>metagenomes</taxon>
        <taxon>organismal metagenomes</taxon>
    </lineage>
</organism>
<evidence type="ECO:0000313" key="2">
    <source>
        <dbReference type="EMBL" id="QHT18817.1"/>
    </source>
</evidence>
<reference evidence="2" key="1">
    <citation type="journal article" date="2020" name="Nature">
        <title>Giant virus diversity and host interactions through global metagenomics.</title>
        <authorList>
            <person name="Schulz F."/>
            <person name="Roux S."/>
            <person name="Paez-Espino D."/>
            <person name="Jungbluth S."/>
            <person name="Walsh D.A."/>
            <person name="Denef V.J."/>
            <person name="McMahon K.D."/>
            <person name="Konstantinidis K.T."/>
            <person name="Eloe-Fadrosh E.A."/>
            <person name="Kyrpides N.C."/>
            <person name="Woyke T."/>
        </authorList>
    </citation>
    <scope>NUCLEOTIDE SEQUENCE</scope>
    <source>
        <strain evidence="2">GVMAG-M-3300023174-49</strain>
    </source>
</reference>
<dbReference type="Gene3D" id="3.60.130.10">
    <property type="entry name" value="Clavaminate synthase-like"/>
    <property type="match status" value="1"/>
</dbReference>
<dbReference type="AlphaFoldDB" id="A0A6C0DQC3"/>
<name>A0A6C0DQC3_9ZZZZ</name>
<dbReference type="EMBL" id="MN739659">
    <property type="protein sequence ID" value="QHT18817.1"/>
    <property type="molecule type" value="Genomic_DNA"/>
</dbReference>
<dbReference type="InterPro" id="IPR042098">
    <property type="entry name" value="TauD-like_sf"/>
</dbReference>
<evidence type="ECO:0000256" key="1">
    <source>
        <dbReference type="ARBA" id="ARBA00023002"/>
    </source>
</evidence>
<dbReference type="SUPFAM" id="SSF51197">
    <property type="entry name" value="Clavaminate synthase-like"/>
    <property type="match status" value="1"/>
</dbReference>
<protein>
    <submittedName>
        <fullName evidence="2">Uncharacterized protein</fullName>
    </submittedName>
</protein>
<accession>A0A6C0DQC3</accession>